<dbReference type="EMBL" id="QXHD01000004">
    <property type="protein sequence ID" value="NEZ58552.1"/>
    <property type="molecule type" value="Genomic_DNA"/>
</dbReference>
<dbReference type="Proteomes" id="UP000481033">
    <property type="component" value="Unassembled WGS sequence"/>
</dbReference>
<reference evidence="3 4" key="1">
    <citation type="journal article" date="2020" name="Microb. Ecol.">
        <title>Ecogenomics of the Marine Benthic Filamentous Cyanobacterium Adonisia.</title>
        <authorList>
            <person name="Walter J.M."/>
            <person name="Coutinho F.H."/>
            <person name="Leomil L."/>
            <person name="Hargreaves P.I."/>
            <person name="Campeao M.E."/>
            <person name="Vieira V.V."/>
            <person name="Silva B.S."/>
            <person name="Fistarol G.O."/>
            <person name="Salomon P.S."/>
            <person name="Sawabe T."/>
            <person name="Mino S."/>
            <person name="Hosokawa M."/>
            <person name="Miyashita H."/>
            <person name="Maruyama F."/>
            <person name="van Verk M.C."/>
            <person name="Dutilh B.E."/>
            <person name="Thompson C.C."/>
            <person name="Thompson F.L."/>
        </authorList>
    </citation>
    <scope>NUCLEOTIDE SEQUENCE [LARGE SCALE GENOMIC DNA]</scope>
    <source>
        <strain evidence="3 4">CCMR0081</strain>
    </source>
</reference>
<proteinExistence type="predicted"/>
<feature type="transmembrane region" description="Helical" evidence="2">
    <location>
        <begin position="33"/>
        <end position="53"/>
    </location>
</feature>
<dbReference type="AlphaFoldDB" id="A0A6M0RRZ7"/>
<keyword evidence="2" id="KW-1133">Transmembrane helix</keyword>
<name>A0A6M0RRZ7_9CYAN</name>
<dbReference type="RefSeq" id="WP_163666117.1">
    <property type="nucleotide sequence ID" value="NZ_QXHD01000004.1"/>
</dbReference>
<organism evidence="3 4">
    <name type="scientific">Adonisia turfae CCMR0081</name>
    <dbReference type="NCBI Taxonomy" id="2292702"/>
    <lineage>
        <taxon>Bacteria</taxon>
        <taxon>Bacillati</taxon>
        <taxon>Cyanobacteriota</taxon>
        <taxon>Adonisia</taxon>
        <taxon>Adonisia turfae</taxon>
    </lineage>
</organism>
<keyword evidence="2" id="KW-0812">Transmembrane</keyword>
<keyword evidence="2" id="KW-0472">Membrane</keyword>
<feature type="region of interest" description="Disordered" evidence="1">
    <location>
        <begin position="59"/>
        <end position="78"/>
    </location>
</feature>
<comment type="caution">
    <text evidence="3">The sequence shown here is derived from an EMBL/GenBank/DDBJ whole genome shotgun (WGS) entry which is preliminary data.</text>
</comment>
<evidence type="ECO:0000313" key="4">
    <source>
        <dbReference type="Proteomes" id="UP000481033"/>
    </source>
</evidence>
<accession>A0A6M0RRZ7</accession>
<evidence type="ECO:0000313" key="3">
    <source>
        <dbReference type="EMBL" id="NEZ58552.1"/>
    </source>
</evidence>
<keyword evidence="4" id="KW-1185">Reference proteome</keyword>
<protein>
    <submittedName>
        <fullName evidence="3">Uncharacterized protein</fullName>
    </submittedName>
</protein>
<feature type="compositionally biased region" description="Polar residues" evidence="1">
    <location>
        <begin position="60"/>
        <end position="71"/>
    </location>
</feature>
<evidence type="ECO:0000256" key="1">
    <source>
        <dbReference type="SAM" id="MobiDB-lite"/>
    </source>
</evidence>
<gene>
    <name evidence="3" type="ORF">DXZ20_23475</name>
</gene>
<sequence length="78" mass="8881">MRKLGESIAEPWIVHVYGQNRKLLWVFDASHGWLFFLGCCTGLLLSIAHFNLARPPATPTPMSDNYSNQKHTPAWQVD</sequence>
<evidence type="ECO:0000256" key="2">
    <source>
        <dbReference type="SAM" id="Phobius"/>
    </source>
</evidence>